<reference evidence="3 4" key="1">
    <citation type="submission" date="2018-09" db="EMBL/GenBank/DDBJ databases">
        <title>Genome comparison of Alicycliphilus sp. BQ1, a polyurethanolytic bacterium, with its closest phylogenetic relatives Alicycliphilus denitrificans BC and K601, unable to attack polyurethane.</title>
        <authorList>
            <person name="Loza-Tavera H."/>
            <person name="Lozano L."/>
            <person name="Cevallos M."/>
            <person name="Maya-Lucas O."/>
            <person name="Garcia-Mena J."/>
            <person name="Hernandez J."/>
        </authorList>
    </citation>
    <scope>NUCLEOTIDE SEQUENCE [LARGE SCALE GENOMIC DNA]</scope>
    <source>
        <strain evidence="3 4">BQ1</strain>
    </source>
</reference>
<keyword evidence="2" id="KW-0732">Signal</keyword>
<name>A0A3R7H4Q7_9BURK</name>
<evidence type="ECO:0000256" key="1">
    <source>
        <dbReference type="SAM" id="MobiDB-lite"/>
    </source>
</evidence>
<dbReference type="InterPro" id="IPR021557">
    <property type="entry name" value="DUF3016"/>
</dbReference>
<sequence>MTTLRHHTLALALVLALAGCASHPPANPPSGTVSVTHADPAGFSEARNAPPESERARQAWIDALSQHLAERAARALPEGERLEVHITDIQRAGGFEPWRGPQAAQLRMVRDIYPPRIVLEFKRLAPDGRVLQAGSRTLRDTAFMMRPDMYPNDPLRHEKALLDDWVRKELGGR</sequence>
<feature type="chain" id="PRO_5018731401" evidence="2">
    <location>
        <begin position="27"/>
        <end position="173"/>
    </location>
</feature>
<evidence type="ECO:0000313" key="3">
    <source>
        <dbReference type="EMBL" id="RKJ99396.1"/>
    </source>
</evidence>
<evidence type="ECO:0000256" key="2">
    <source>
        <dbReference type="SAM" id="SignalP"/>
    </source>
</evidence>
<dbReference type="Pfam" id="PF11454">
    <property type="entry name" value="DUF3016"/>
    <property type="match status" value="1"/>
</dbReference>
<proteinExistence type="predicted"/>
<feature type="signal peptide" evidence="2">
    <location>
        <begin position="1"/>
        <end position="26"/>
    </location>
</feature>
<feature type="region of interest" description="Disordered" evidence="1">
    <location>
        <begin position="26"/>
        <end position="53"/>
    </location>
</feature>
<dbReference type="AlphaFoldDB" id="A0A3R7H4Q7"/>
<accession>A0A3R7H4Q7</accession>
<protein>
    <submittedName>
        <fullName evidence="3">DUF3016 domain-containing protein</fullName>
    </submittedName>
</protein>
<gene>
    <name evidence="3" type="ORF">CE154_006575</name>
</gene>
<dbReference type="PROSITE" id="PS51257">
    <property type="entry name" value="PROKAR_LIPOPROTEIN"/>
    <property type="match status" value="1"/>
</dbReference>
<dbReference type="RefSeq" id="WP_094436228.1">
    <property type="nucleotide sequence ID" value="NZ_CP181370.1"/>
</dbReference>
<evidence type="ECO:0000313" key="4">
    <source>
        <dbReference type="Proteomes" id="UP000216225"/>
    </source>
</evidence>
<comment type="caution">
    <text evidence="3">The sequence shown here is derived from an EMBL/GenBank/DDBJ whole genome shotgun (WGS) entry which is preliminary data.</text>
</comment>
<dbReference type="EMBL" id="NKDB02000001">
    <property type="protein sequence ID" value="RKJ99396.1"/>
    <property type="molecule type" value="Genomic_DNA"/>
</dbReference>
<organism evidence="3 4">
    <name type="scientific">Alicycliphilus denitrificans</name>
    <dbReference type="NCBI Taxonomy" id="179636"/>
    <lineage>
        <taxon>Bacteria</taxon>
        <taxon>Pseudomonadati</taxon>
        <taxon>Pseudomonadota</taxon>
        <taxon>Betaproteobacteria</taxon>
        <taxon>Burkholderiales</taxon>
        <taxon>Comamonadaceae</taxon>
        <taxon>Alicycliphilus</taxon>
    </lineage>
</organism>
<dbReference type="Proteomes" id="UP000216225">
    <property type="component" value="Unassembled WGS sequence"/>
</dbReference>